<evidence type="ECO:0000256" key="1">
    <source>
        <dbReference type="SAM" id="MobiDB-lite"/>
    </source>
</evidence>
<sequence>MFDVQMFKGSTRMTSKTHAITVTIRDTLKNHRHSERNTVQRTTFEGLSESPLPSCHPPVFDGSPPGNPPDVYLHAGKHDTPRLPAHASIQS</sequence>
<proteinExistence type="predicted"/>
<reference evidence="2 3" key="1">
    <citation type="journal article" date="2014" name="Nat. Commun.">
        <title>Multiple recent horizontal transfers of a large genomic region in cheese making fungi.</title>
        <authorList>
            <person name="Cheeseman K."/>
            <person name="Ropars J."/>
            <person name="Renault P."/>
            <person name="Dupont J."/>
            <person name="Gouzy J."/>
            <person name="Branca A."/>
            <person name="Abraham A.L."/>
            <person name="Ceppi M."/>
            <person name="Conseiller E."/>
            <person name="Debuchy R."/>
            <person name="Malagnac F."/>
            <person name="Goarin A."/>
            <person name="Silar P."/>
            <person name="Lacoste S."/>
            <person name="Sallet E."/>
            <person name="Bensimon A."/>
            <person name="Giraud T."/>
            <person name="Brygoo Y."/>
        </authorList>
    </citation>
    <scope>NUCLEOTIDE SEQUENCE [LARGE SCALE GENOMIC DNA]</scope>
    <source>
        <strain evidence="3">FM 013</strain>
    </source>
</reference>
<protein>
    <submittedName>
        <fullName evidence="2">Str. FM013</fullName>
    </submittedName>
</protein>
<gene>
    <name evidence="2" type="ORF">PCAMFM013_S005g000237</name>
</gene>
<evidence type="ECO:0000313" key="2">
    <source>
        <dbReference type="EMBL" id="CRL21073.1"/>
    </source>
</evidence>
<name>A0A0G4P473_PENC3</name>
<accession>A0A0G4P473</accession>
<dbReference type="EMBL" id="HG793138">
    <property type="protein sequence ID" value="CRL21073.1"/>
    <property type="molecule type" value="Genomic_DNA"/>
</dbReference>
<evidence type="ECO:0000313" key="3">
    <source>
        <dbReference type="Proteomes" id="UP000053732"/>
    </source>
</evidence>
<keyword evidence="3" id="KW-1185">Reference proteome</keyword>
<feature type="region of interest" description="Disordered" evidence="1">
    <location>
        <begin position="32"/>
        <end position="91"/>
    </location>
</feature>
<dbReference type="AlphaFoldDB" id="A0A0G4P473"/>
<organism evidence="2 3">
    <name type="scientific">Penicillium camemberti (strain FM 013)</name>
    <dbReference type="NCBI Taxonomy" id="1429867"/>
    <lineage>
        <taxon>Eukaryota</taxon>
        <taxon>Fungi</taxon>
        <taxon>Dikarya</taxon>
        <taxon>Ascomycota</taxon>
        <taxon>Pezizomycotina</taxon>
        <taxon>Eurotiomycetes</taxon>
        <taxon>Eurotiomycetidae</taxon>
        <taxon>Eurotiales</taxon>
        <taxon>Aspergillaceae</taxon>
        <taxon>Penicillium</taxon>
    </lineage>
</organism>
<dbReference type="Proteomes" id="UP000053732">
    <property type="component" value="Unassembled WGS sequence"/>
</dbReference>